<dbReference type="EMBL" id="MDDC01000012">
    <property type="protein sequence ID" value="OIQ58731.1"/>
    <property type="molecule type" value="Genomic_DNA"/>
</dbReference>
<reference evidence="1 2" key="1">
    <citation type="submission" date="2016-08" db="EMBL/GenBank/DDBJ databases">
        <title>Genome-based comparison of Moorella thermoacetic strains.</title>
        <authorList>
            <person name="Poehlein A."/>
            <person name="Bengelsdorf F.R."/>
            <person name="Esser C."/>
            <person name="Duerre P."/>
            <person name="Daniel R."/>
        </authorList>
    </citation>
    <scope>NUCLEOTIDE SEQUENCE [LARGE SCALE GENOMIC DNA]</scope>
    <source>
        <strain evidence="1 2">DSM 21394</strain>
    </source>
</reference>
<evidence type="ECO:0000313" key="1">
    <source>
        <dbReference type="EMBL" id="OIQ58731.1"/>
    </source>
</evidence>
<comment type="caution">
    <text evidence="1">The sequence shown here is derived from an EMBL/GenBank/DDBJ whole genome shotgun (WGS) entry which is preliminary data.</text>
</comment>
<protein>
    <submittedName>
        <fullName evidence="1">Uncharacterized protein</fullName>
    </submittedName>
</protein>
<dbReference type="OrthoDB" id="1717699at2"/>
<gene>
    <name evidence="1" type="ORF">MOTE_17230</name>
</gene>
<accession>A0A1J5NZG5</accession>
<dbReference type="Proteomes" id="UP000182811">
    <property type="component" value="Unassembled WGS sequence"/>
</dbReference>
<organism evidence="1 2">
    <name type="scientific">Neomoorella thermoacetica</name>
    <name type="common">Clostridium thermoaceticum</name>
    <dbReference type="NCBI Taxonomy" id="1525"/>
    <lineage>
        <taxon>Bacteria</taxon>
        <taxon>Bacillati</taxon>
        <taxon>Bacillota</taxon>
        <taxon>Clostridia</taxon>
        <taxon>Neomoorellales</taxon>
        <taxon>Neomoorellaceae</taxon>
        <taxon>Neomoorella</taxon>
    </lineage>
</organism>
<name>A0A1J5NZG5_NEOTH</name>
<evidence type="ECO:0000313" key="2">
    <source>
        <dbReference type="Proteomes" id="UP000182811"/>
    </source>
</evidence>
<proteinExistence type="predicted"/>
<dbReference type="AlphaFoldDB" id="A0A1J5NZG5"/>
<sequence length="164" mass="17836">MPVKLSKSLVDLLGGADKFEAIYYFDTASNSYKLYSQMTPDQQYGQPMLGYMVKMKQAVMAQADYLRVPATQAVPPTLALKQGWNLIGPSASEDAYNLSDMLASVYGKYSSVINPQGLGNQVTWQARTQTGIGNTDTVSNGDAYWVYMTADGTLAGLLTPPVQQ</sequence>